<evidence type="ECO:0000256" key="9">
    <source>
        <dbReference type="ARBA" id="ARBA00023140"/>
    </source>
</evidence>
<evidence type="ECO:0000256" key="14">
    <source>
        <dbReference type="SAM" id="Phobius"/>
    </source>
</evidence>
<evidence type="ECO:0000256" key="11">
    <source>
        <dbReference type="ARBA" id="ARBA00023329"/>
    </source>
</evidence>
<dbReference type="PANTHER" id="PTHR13163:SF0">
    <property type="entry name" value="NOVEL ACETYLCHOLINE RECEPTOR CHAPERONE"/>
    <property type="match status" value="1"/>
</dbReference>
<dbReference type="GO" id="GO:0031410">
    <property type="term" value="C:cytoplasmic vesicle"/>
    <property type="evidence" value="ECO:0007669"/>
    <property type="project" value="UniProtKB-SubCell"/>
</dbReference>
<feature type="non-terminal residue" evidence="15">
    <location>
        <position position="206"/>
    </location>
</feature>
<evidence type="ECO:0000313" key="15">
    <source>
        <dbReference type="EMBL" id="KZS19143.1"/>
    </source>
</evidence>
<proteinExistence type="inferred from homology"/>
<keyword evidence="7 14" id="KW-1133">Transmembrane helix</keyword>
<dbReference type="GO" id="GO:0005789">
    <property type="term" value="C:endoplasmic reticulum membrane"/>
    <property type="evidence" value="ECO:0007669"/>
    <property type="project" value="UniProtKB-SubCell"/>
</dbReference>
<comment type="subcellular location">
    <subcellularLocation>
        <location evidence="2">Cytoplasmic vesicle</location>
    </subcellularLocation>
    <subcellularLocation>
        <location evidence="1">Endoplasmic reticulum membrane</location>
        <topology evidence="1">Multi-pass membrane protein</topology>
    </subcellularLocation>
    <subcellularLocation>
        <location evidence="3">Peroxisome membrane</location>
        <topology evidence="3">Multi-pass membrane protein</topology>
    </subcellularLocation>
</comment>
<keyword evidence="16" id="KW-1185">Reference proteome</keyword>
<dbReference type="Pfam" id="PF13564">
    <property type="entry name" value="DoxX_2"/>
    <property type="match status" value="1"/>
</dbReference>
<dbReference type="STRING" id="35525.A0A162PTT1"/>
<gene>
    <name evidence="15" type="ORF">APZ42_014500</name>
</gene>
<keyword evidence="9" id="KW-0576">Peroxisome</keyword>
<evidence type="ECO:0000256" key="1">
    <source>
        <dbReference type="ARBA" id="ARBA00004477"/>
    </source>
</evidence>
<feature type="transmembrane region" description="Helical" evidence="14">
    <location>
        <begin position="129"/>
        <end position="148"/>
    </location>
</feature>
<evidence type="ECO:0000256" key="13">
    <source>
        <dbReference type="SAM" id="MobiDB-lite"/>
    </source>
</evidence>
<dbReference type="OrthoDB" id="432685at2759"/>
<feature type="transmembrane region" description="Helical" evidence="14">
    <location>
        <begin position="49"/>
        <end position="69"/>
    </location>
</feature>
<dbReference type="AlphaFoldDB" id="A0A162PTT1"/>
<reference evidence="15 16" key="1">
    <citation type="submission" date="2016-03" db="EMBL/GenBank/DDBJ databases">
        <title>EvidentialGene: Evidence-directed Construction of Genes on Genomes.</title>
        <authorList>
            <person name="Gilbert D.G."/>
            <person name="Choi J.-H."/>
            <person name="Mockaitis K."/>
            <person name="Colbourne J."/>
            <person name="Pfrender M."/>
        </authorList>
    </citation>
    <scope>NUCLEOTIDE SEQUENCE [LARGE SCALE GENOMIC DNA]</scope>
    <source>
        <strain evidence="15 16">Xinb3</strain>
        <tissue evidence="15">Complete organism</tissue>
    </source>
</reference>
<evidence type="ECO:0000256" key="4">
    <source>
        <dbReference type="ARBA" id="ARBA00006679"/>
    </source>
</evidence>
<evidence type="ECO:0000256" key="7">
    <source>
        <dbReference type="ARBA" id="ARBA00022989"/>
    </source>
</evidence>
<evidence type="ECO:0000256" key="2">
    <source>
        <dbReference type="ARBA" id="ARBA00004541"/>
    </source>
</evidence>
<keyword evidence="5 14" id="KW-0812">Transmembrane</keyword>
<evidence type="ECO:0000256" key="12">
    <source>
        <dbReference type="ARBA" id="ARBA00024424"/>
    </source>
</evidence>
<keyword evidence="6" id="KW-0256">Endoplasmic reticulum</keyword>
<evidence type="ECO:0000256" key="3">
    <source>
        <dbReference type="ARBA" id="ARBA00004585"/>
    </source>
</evidence>
<accession>A0A162PTT1</accession>
<dbReference type="InterPro" id="IPR032808">
    <property type="entry name" value="DoxX"/>
</dbReference>
<dbReference type="GO" id="GO:2000010">
    <property type="term" value="P:positive regulation of protein localization to cell surface"/>
    <property type="evidence" value="ECO:0007669"/>
    <property type="project" value="TreeGrafter"/>
</dbReference>
<name>A0A162PTT1_9CRUS</name>
<evidence type="ECO:0000256" key="10">
    <source>
        <dbReference type="ARBA" id="ARBA00023186"/>
    </source>
</evidence>
<sequence length="206" mass="23516">ENQFSRQRCVNYLHFFFLTLETRVVKAVETDDCCAAKSLSMASIVLKSLSVFLGLFFIFVGIMKITPYISRELHKDLRQEYVKYAKIIPLARWLDVKIPSKWYRRIVGGLEIVCGIALTFIPHRRTKQLANWILLSLMIAAISLHWAVDDKLERSAPALVFFFMLTCRLVVEWQIERQDKAEAAKASAKAPSVGSTHSNIPAKLAK</sequence>
<organism evidence="15 16">
    <name type="scientific">Daphnia magna</name>
    <dbReference type="NCBI Taxonomy" id="35525"/>
    <lineage>
        <taxon>Eukaryota</taxon>
        <taxon>Metazoa</taxon>
        <taxon>Ecdysozoa</taxon>
        <taxon>Arthropoda</taxon>
        <taxon>Crustacea</taxon>
        <taxon>Branchiopoda</taxon>
        <taxon>Diplostraca</taxon>
        <taxon>Cladocera</taxon>
        <taxon>Anomopoda</taxon>
        <taxon>Daphniidae</taxon>
        <taxon>Daphnia</taxon>
    </lineage>
</organism>
<comment type="similarity">
    <text evidence="4">Belongs to the DoxX family.</text>
</comment>
<dbReference type="InterPro" id="IPR040399">
    <property type="entry name" value="TMEM35A/B"/>
</dbReference>
<dbReference type="Proteomes" id="UP000076858">
    <property type="component" value="Unassembled WGS sequence"/>
</dbReference>
<evidence type="ECO:0000256" key="8">
    <source>
        <dbReference type="ARBA" id="ARBA00023136"/>
    </source>
</evidence>
<feature type="transmembrane region" description="Helical" evidence="14">
    <location>
        <begin position="102"/>
        <end position="122"/>
    </location>
</feature>
<dbReference type="GO" id="GO:0005778">
    <property type="term" value="C:peroxisomal membrane"/>
    <property type="evidence" value="ECO:0007669"/>
    <property type="project" value="UniProtKB-SubCell"/>
</dbReference>
<feature type="transmembrane region" description="Helical" evidence="14">
    <location>
        <begin position="154"/>
        <end position="171"/>
    </location>
</feature>
<dbReference type="EMBL" id="LRGB01000443">
    <property type="protein sequence ID" value="KZS19143.1"/>
    <property type="molecule type" value="Genomic_DNA"/>
</dbReference>
<feature type="region of interest" description="Disordered" evidence="13">
    <location>
        <begin position="186"/>
        <end position="206"/>
    </location>
</feature>
<protein>
    <recommendedName>
        <fullName evidence="12">Novel acetylcholine receptor chaperone</fullName>
    </recommendedName>
</protein>
<dbReference type="GO" id="GO:0051131">
    <property type="term" value="P:chaperone-mediated protein complex assembly"/>
    <property type="evidence" value="ECO:0007669"/>
    <property type="project" value="TreeGrafter"/>
</dbReference>
<keyword evidence="8 14" id="KW-0472">Membrane</keyword>
<evidence type="ECO:0000256" key="5">
    <source>
        <dbReference type="ARBA" id="ARBA00022692"/>
    </source>
</evidence>
<comment type="caution">
    <text evidence="15">The sequence shown here is derived from an EMBL/GenBank/DDBJ whole genome shotgun (WGS) entry which is preliminary data.</text>
</comment>
<feature type="non-terminal residue" evidence="15">
    <location>
        <position position="1"/>
    </location>
</feature>
<keyword evidence="11" id="KW-0968">Cytoplasmic vesicle</keyword>
<dbReference type="PANTHER" id="PTHR13163">
    <property type="entry name" value="SPINAL CORD EXPRESSION PROTEIN 4"/>
    <property type="match status" value="1"/>
</dbReference>
<evidence type="ECO:0000313" key="16">
    <source>
        <dbReference type="Proteomes" id="UP000076858"/>
    </source>
</evidence>
<evidence type="ECO:0000256" key="6">
    <source>
        <dbReference type="ARBA" id="ARBA00022824"/>
    </source>
</evidence>
<keyword evidence="10" id="KW-0143">Chaperone</keyword>